<evidence type="ECO:0000256" key="1">
    <source>
        <dbReference type="SAM" id="MobiDB-lite"/>
    </source>
</evidence>
<evidence type="ECO:0000313" key="3">
    <source>
        <dbReference type="Proteomes" id="UP001156831"/>
    </source>
</evidence>
<gene>
    <name evidence="2" type="ORF">QFW80_09605</name>
</gene>
<proteinExistence type="predicted"/>
<sequence length="69" mass="7284">MKNIYAGLLFNQGHVTDPGLARSLAGAPVETDGRGPSPQGRDIAQGVPADRPRRGLRATLALILPLRGR</sequence>
<reference evidence="2 3" key="1">
    <citation type="submission" date="2023-04" db="EMBL/GenBank/DDBJ databases">
        <title>Luteimonas sp. M1R5S18.</title>
        <authorList>
            <person name="Sun J.-Q."/>
        </authorList>
    </citation>
    <scope>NUCLEOTIDE SEQUENCE [LARGE SCALE GENOMIC DNA]</scope>
    <source>
        <strain evidence="2 3">M1R5S18</strain>
    </source>
</reference>
<keyword evidence="3" id="KW-1185">Reference proteome</keyword>
<dbReference type="RefSeq" id="WP_280601602.1">
    <property type="nucleotide sequence ID" value="NZ_JARXRN010000025.1"/>
</dbReference>
<comment type="caution">
    <text evidence="2">The sequence shown here is derived from an EMBL/GenBank/DDBJ whole genome shotgun (WGS) entry which is preliminary data.</text>
</comment>
<organism evidence="2 3">
    <name type="scientific">Luteimonas rhizosphaericola</name>
    <dbReference type="NCBI Taxonomy" id="3042024"/>
    <lineage>
        <taxon>Bacteria</taxon>
        <taxon>Pseudomonadati</taxon>
        <taxon>Pseudomonadota</taxon>
        <taxon>Gammaproteobacteria</taxon>
        <taxon>Lysobacterales</taxon>
        <taxon>Lysobacteraceae</taxon>
        <taxon>Luteimonas</taxon>
    </lineage>
</organism>
<evidence type="ECO:0000313" key="2">
    <source>
        <dbReference type="EMBL" id="MDH5830765.1"/>
    </source>
</evidence>
<dbReference type="Proteomes" id="UP001156831">
    <property type="component" value="Unassembled WGS sequence"/>
</dbReference>
<dbReference type="EMBL" id="JARXRN010000025">
    <property type="protein sequence ID" value="MDH5830765.1"/>
    <property type="molecule type" value="Genomic_DNA"/>
</dbReference>
<accession>A0ABT6JJB6</accession>
<name>A0ABT6JJB6_9GAMM</name>
<feature type="region of interest" description="Disordered" evidence="1">
    <location>
        <begin position="24"/>
        <end position="51"/>
    </location>
</feature>
<protein>
    <submittedName>
        <fullName evidence="2">Uncharacterized protein</fullName>
    </submittedName>
</protein>